<dbReference type="eggNOG" id="ENOG50318U5">
    <property type="taxonomic scope" value="Bacteria"/>
</dbReference>
<dbReference type="PANTHER" id="PTHR35550:SF2">
    <property type="entry name" value="OS05G0401200 PROTEIN"/>
    <property type="match status" value="1"/>
</dbReference>
<keyword evidence="1" id="KW-0812">Transmembrane</keyword>
<dbReference type="Proteomes" id="UP000002384">
    <property type="component" value="Chromosome"/>
</dbReference>
<keyword evidence="1" id="KW-0472">Membrane</keyword>
<organism evidence="2 3">
    <name type="scientific">Gloeothece citriformis (strain PCC 7424)</name>
    <name type="common">Cyanothece sp. (strain PCC 7424)</name>
    <dbReference type="NCBI Taxonomy" id="65393"/>
    <lineage>
        <taxon>Bacteria</taxon>
        <taxon>Bacillati</taxon>
        <taxon>Cyanobacteriota</taxon>
        <taxon>Cyanophyceae</taxon>
        <taxon>Oscillatoriophycideae</taxon>
        <taxon>Chroococcales</taxon>
        <taxon>Aphanothecaceae</taxon>
        <taxon>Gloeothece</taxon>
        <taxon>Gloeothece citriformis</taxon>
    </lineage>
</organism>
<name>B7KGU4_GLOC7</name>
<dbReference type="AlphaFoldDB" id="B7KGU4"/>
<dbReference type="HOGENOM" id="CLU_108245_1_0_3"/>
<evidence type="ECO:0000313" key="2">
    <source>
        <dbReference type="EMBL" id="ACK73431.1"/>
    </source>
</evidence>
<reference evidence="3" key="1">
    <citation type="journal article" date="2011" name="MBio">
        <title>Novel metabolic attributes of the genus Cyanothece, comprising a group of unicellular nitrogen-fixing Cyanobacteria.</title>
        <authorList>
            <person name="Bandyopadhyay A."/>
            <person name="Elvitigala T."/>
            <person name="Welsh E."/>
            <person name="Stockel J."/>
            <person name="Liberton M."/>
            <person name="Min H."/>
            <person name="Sherman L.A."/>
            <person name="Pakrasi H.B."/>
        </authorList>
    </citation>
    <scope>NUCLEOTIDE SEQUENCE [LARGE SCALE GENOMIC DNA]</scope>
    <source>
        <strain evidence="3">PCC 7424</strain>
    </source>
</reference>
<dbReference type="EMBL" id="CP001291">
    <property type="protein sequence ID" value="ACK73431.1"/>
    <property type="molecule type" value="Genomic_DNA"/>
</dbReference>
<evidence type="ECO:0000313" key="3">
    <source>
        <dbReference type="Proteomes" id="UP000002384"/>
    </source>
</evidence>
<evidence type="ECO:0000256" key="1">
    <source>
        <dbReference type="SAM" id="Phobius"/>
    </source>
</evidence>
<dbReference type="STRING" id="65393.PCC7424_5080"/>
<feature type="transmembrane region" description="Helical" evidence="1">
    <location>
        <begin position="33"/>
        <end position="62"/>
    </location>
</feature>
<keyword evidence="3" id="KW-1185">Reference proteome</keyword>
<dbReference type="Pfam" id="PF11317">
    <property type="entry name" value="DUF3119"/>
    <property type="match status" value="1"/>
</dbReference>
<dbReference type="PANTHER" id="PTHR35550">
    <property type="match status" value="1"/>
</dbReference>
<accession>B7KGU4</accession>
<protein>
    <recommendedName>
        <fullName evidence="4">Glycerol dehydrogenase</fullName>
    </recommendedName>
</protein>
<evidence type="ECO:0008006" key="4">
    <source>
        <dbReference type="Google" id="ProtNLM"/>
    </source>
</evidence>
<keyword evidence="1" id="KW-1133">Transmembrane helix</keyword>
<sequence>MGTKTHKLCMTTVKPIPNLSQTVELSPSYKIPLVLIIGAIPLLLVQPWVSLILALLGLFLFFQTLFIRLKFTETDLEVYRSQTLIRRFPYQEWINWEIFWKGVPILFYFREVKSIHFLPIIFDPDTLKTCLEQRCPKQSS</sequence>
<dbReference type="KEGG" id="cyc:PCC7424_5080"/>
<gene>
    <name evidence="2" type="ordered locus">PCC7424_5080</name>
</gene>
<proteinExistence type="predicted"/>
<dbReference type="InterPro" id="IPR021467">
    <property type="entry name" value="DUF3119"/>
</dbReference>